<dbReference type="KEGG" id="mala:NCTC10135_00759"/>
<accession>A0A3B0P0R3</accession>
<name>A0A3B0P0R3_9BACT</name>
<keyword evidence="1" id="KW-0067">ATP-binding</keyword>
<dbReference type="AlphaFoldDB" id="A0A3B0P0R3"/>
<reference evidence="2" key="1">
    <citation type="submission" date="2018-06" db="EMBL/GenBank/DDBJ databases">
        <authorList>
            <consortium name="Pathogen Informatics"/>
        </authorList>
    </citation>
    <scope>NUCLEOTIDE SEQUENCE [LARGE SCALE GENOMIC DNA]</scope>
    <source>
        <strain evidence="2">NCTC10135</strain>
    </source>
</reference>
<keyword evidence="1" id="KW-0547">Nucleotide-binding</keyword>
<dbReference type="Proteomes" id="UP000259864">
    <property type="component" value="Chromosome 1"/>
</dbReference>
<evidence type="ECO:0000313" key="1">
    <source>
        <dbReference type="EMBL" id="SYV90239.1"/>
    </source>
</evidence>
<organism evidence="1 2">
    <name type="scientific">Metamycoplasma alkalescens</name>
    <dbReference type="NCBI Taxonomy" id="45363"/>
    <lineage>
        <taxon>Bacteria</taxon>
        <taxon>Bacillati</taxon>
        <taxon>Mycoplasmatota</taxon>
        <taxon>Mycoplasmoidales</taxon>
        <taxon>Metamycoplasmataceae</taxon>
        <taxon>Metamycoplasma</taxon>
    </lineage>
</organism>
<dbReference type="GO" id="GO:0005524">
    <property type="term" value="F:ATP binding"/>
    <property type="evidence" value="ECO:0007669"/>
    <property type="project" value="UniProtKB-KW"/>
</dbReference>
<evidence type="ECO:0000313" key="2">
    <source>
        <dbReference type="Proteomes" id="UP000259864"/>
    </source>
</evidence>
<dbReference type="EMBL" id="LS991949">
    <property type="protein sequence ID" value="SYV90239.1"/>
    <property type="molecule type" value="Genomic_DNA"/>
</dbReference>
<feature type="non-terminal residue" evidence="1">
    <location>
        <position position="42"/>
    </location>
</feature>
<protein>
    <submittedName>
        <fullName evidence="1">ABC transporter ATP-binding protein</fullName>
    </submittedName>
</protein>
<proteinExistence type="predicted"/>
<sequence length="42" mass="4882">MDYPNIVIVVSHDSDFLDAICTHIIDIDYSEAKLFIGNYSFW</sequence>
<gene>
    <name evidence="1" type="ORF">NCTC10135_00759</name>
</gene>